<organism evidence="3 4">
    <name type="scientific">Datura stramonium</name>
    <name type="common">Jimsonweed</name>
    <name type="synonym">Common thornapple</name>
    <dbReference type="NCBI Taxonomy" id="4076"/>
    <lineage>
        <taxon>Eukaryota</taxon>
        <taxon>Viridiplantae</taxon>
        <taxon>Streptophyta</taxon>
        <taxon>Embryophyta</taxon>
        <taxon>Tracheophyta</taxon>
        <taxon>Spermatophyta</taxon>
        <taxon>Magnoliopsida</taxon>
        <taxon>eudicotyledons</taxon>
        <taxon>Gunneridae</taxon>
        <taxon>Pentapetalae</taxon>
        <taxon>asterids</taxon>
        <taxon>lamiids</taxon>
        <taxon>Solanales</taxon>
        <taxon>Solanaceae</taxon>
        <taxon>Solanoideae</taxon>
        <taxon>Datureae</taxon>
        <taxon>Datura</taxon>
    </lineage>
</organism>
<evidence type="ECO:0000256" key="2">
    <source>
        <dbReference type="SAM" id="Phobius"/>
    </source>
</evidence>
<feature type="compositionally biased region" description="Polar residues" evidence="1">
    <location>
        <begin position="109"/>
        <end position="125"/>
    </location>
</feature>
<keyword evidence="2" id="KW-1133">Transmembrane helix</keyword>
<feature type="transmembrane region" description="Helical" evidence="2">
    <location>
        <begin position="18"/>
        <end position="39"/>
    </location>
</feature>
<comment type="caution">
    <text evidence="3">The sequence shown here is derived from an EMBL/GenBank/DDBJ whole genome shotgun (WGS) entry which is preliminary data.</text>
</comment>
<sequence>MGQALIFAVKLIDSLGALLARAFYSFYLILSSLEVYWGFLKRLGLSIGEKALSFSFRGLGYSKALAVVIAWSLKFLISESCNMMTHSGTSSLGSGEGVGRRGFSLTDLFQSSCPSNSEVSLNQPAPNSPNPGEPISPPS</sequence>
<feature type="compositionally biased region" description="Pro residues" evidence="1">
    <location>
        <begin position="126"/>
        <end position="139"/>
    </location>
</feature>
<evidence type="ECO:0000256" key="1">
    <source>
        <dbReference type="SAM" id="MobiDB-lite"/>
    </source>
</evidence>
<accession>A0ABS8SL78</accession>
<keyword evidence="2" id="KW-0812">Transmembrane</keyword>
<reference evidence="3 4" key="1">
    <citation type="journal article" date="2021" name="BMC Genomics">
        <title>Datura genome reveals duplications of psychoactive alkaloid biosynthetic genes and high mutation rate following tissue culture.</title>
        <authorList>
            <person name="Rajewski A."/>
            <person name="Carter-House D."/>
            <person name="Stajich J."/>
            <person name="Litt A."/>
        </authorList>
    </citation>
    <scope>NUCLEOTIDE SEQUENCE [LARGE SCALE GENOMIC DNA]</scope>
    <source>
        <strain evidence="3">AR-01</strain>
    </source>
</reference>
<proteinExistence type="predicted"/>
<feature type="region of interest" description="Disordered" evidence="1">
    <location>
        <begin position="109"/>
        <end position="139"/>
    </location>
</feature>
<gene>
    <name evidence="3" type="ORF">HAX54_040501</name>
</gene>
<name>A0ABS8SL78_DATST</name>
<protein>
    <submittedName>
        <fullName evidence="3">Uncharacterized protein</fullName>
    </submittedName>
</protein>
<evidence type="ECO:0000313" key="4">
    <source>
        <dbReference type="Proteomes" id="UP000823775"/>
    </source>
</evidence>
<feature type="transmembrane region" description="Helical" evidence="2">
    <location>
        <begin position="59"/>
        <end position="77"/>
    </location>
</feature>
<keyword evidence="2" id="KW-0472">Membrane</keyword>
<evidence type="ECO:0000313" key="3">
    <source>
        <dbReference type="EMBL" id="MCD7459264.1"/>
    </source>
</evidence>
<keyword evidence="4" id="KW-1185">Reference proteome</keyword>
<dbReference type="Proteomes" id="UP000823775">
    <property type="component" value="Unassembled WGS sequence"/>
</dbReference>
<dbReference type="EMBL" id="JACEIK010000573">
    <property type="protein sequence ID" value="MCD7459264.1"/>
    <property type="molecule type" value="Genomic_DNA"/>
</dbReference>